<organism evidence="1">
    <name type="scientific">Plasmodium vivax</name>
    <name type="common">malaria parasite P. vivax</name>
    <dbReference type="NCBI Taxonomy" id="5855"/>
    <lineage>
        <taxon>Eukaryota</taxon>
        <taxon>Sar</taxon>
        <taxon>Alveolata</taxon>
        <taxon>Apicomplexa</taxon>
        <taxon>Aconoidasida</taxon>
        <taxon>Haemosporida</taxon>
        <taxon>Plasmodiidae</taxon>
        <taxon>Plasmodium</taxon>
        <taxon>Plasmodium (Plasmodium)</taxon>
    </lineage>
</organism>
<dbReference type="EMBL" id="FLZR02000027">
    <property type="protein sequence ID" value="VVA00030.1"/>
    <property type="molecule type" value="Genomic_DNA"/>
</dbReference>
<dbReference type="VEuPathDB" id="PlasmoDB:PVW1_050046000"/>
<dbReference type="AlphaFoldDB" id="A0A565A627"/>
<dbReference type="VEuPathDB" id="PlasmoDB:PVPAM_110061200"/>
<dbReference type="OrthoDB" id="382684at2759"/>
<gene>
    <name evidence="1" type="ORF">PVP01_0007420</name>
</gene>
<name>A0A565A627_PLAVI</name>
<proteinExistence type="predicted"/>
<sequence length="360" mass="41856">MGKHLTEYDSNNFTSNIMYYKFESGQGNCEGVPFDSEVRDELENHPSLKNISDKIAKALCYVYWKKVFNDDFSNDLCSYMYYWIGDKIYSNLSSTSEFKSIIRILYDELNNTEYNTICQRVKRTMNKNYFDKNKVLFDYSKDYGNIEIDVARGDTTCNNNYKRYIEKYIEIYNDAYSYCKMKNDAIYECDKFSAILNDDLYKKLSSFTCTQSESAIKAVEEQEVLKELENEKPAPYHNFPTHRVIDSSEHSSVPKGVPVFHTKHRSEVQQDPEKIDSLLIEDGVQDTSSKTIASSIAPVLGVSSFSLLLYKVTPVGGFINRFLGRNRNMYNNIIQMDDFNPYNDGMDPGSRRMNISYHRM</sequence>
<protein>
    <submittedName>
        <fullName evidence="1">VIR protein</fullName>
    </submittedName>
</protein>
<evidence type="ECO:0000313" key="1">
    <source>
        <dbReference type="EMBL" id="VVA00030.1"/>
    </source>
</evidence>
<dbReference type="Pfam" id="PF05795">
    <property type="entry name" value="Plasmodium_Vir"/>
    <property type="match status" value="1"/>
</dbReference>
<dbReference type="Proteomes" id="UP000220605">
    <property type="component" value="Unassembled WGS sequence"/>
</dbReference>
<accession>A0A565A627</accession>
<dbReference type="InterPro" id="IPR008780">
    <property type="entry name" value="Plasmodium_Vir"/>
</dbReference>
<dbReference type="VEuPathDB" id="PlasmoDB:PVX_069190"/>
<reference evidence="1" key="1">
    <citation type="submission" date="2016-07" db="EMBL/GenBank/DDBJ databases">
        <authorList>
            <consortium name="Pathogen Informatics"/>
        </authorList>
    </citation>
    <scope>NUCLEOTIDE SEQUENCE</scope>
</reference>
<dbReference type="VEuPathDB" id="PlasmoDB:PVP01_0007420"/>